<protein>
    <submittedName>
        <fullName evidence="3">Uncharacterized protein</fullName>
    </submittedName>
</protein>
<evidence type="ECO:0000256" key="2">
    <source>
        <dbReference type="SAM" id="SignalP"/>
    </source>
</evidence>
<evidence type="ECO:0000313" key="4">
    <source>
        <dbReference type="Proteomes" id="UP000247792"/>
    </source>
</evidence>
<feature type="compositionally biased region" description="Basic and acidic residues" evidence="1">
    <location>
        <begin position="45"/>
        <end position="64"/>
    </location>
</feature>
<dbReference type="Proteomes" id="UP000247792">
    <property type="component" value="Unassembled WGS sequence"/>
</dbReference>
<feature type="signal peptide" evidence="2">
    <location>
        <begin position="1"/>
        <end position="23"/>
    </location>
</feature>
<name>A0A318JDM0_9BURK</name>
<gene>
    <name evidence="3" type="ORF">DFR42_101637</name>
</gene>
<evidence type="ECO:0000256" key="1">
    <source>
        <dbReference type="SAM" id="MobiDB-lite"/>
    </source>
</evidence>
<evidence type="ECO:0000313" key="3">
    <source>
        <dbReference type="EMBL" id="PXX47061.1"/>
    </source>
</evidence>
<dbReference type="EMBL" id="QJKB01000001">
    <property type="protein sequence ID" value="PXX47061.1"/>
    <property type="molecule type" value="Genomic_DNA"/>
</dbReference>
<dbReference type="RefSeq" id="WP_146218779.1">
    <property type="nucleotide sequence ID" value="NZ_QJKB01000001.1"/>
</dbReference>
<dbReference type="OrthoDB" id="8757581at2"/>
<organism evidence="3 4">
    <name type="scientific">Undibacterium pigrum</name>
    <dbReference type="NCBI Taxonomy" id="401470"/>
    <lineage>
        <taxon>Bacteria</taxon>
        <taxon>Pseudomonadati</taxon>
        <taxon>Pseudomonadota</taxon>
        <taxon>Betaproteobacteria</taxon>
        <taxon>Burkholderiales</taxon>
        <taxon>Oxalobacteraceae</taxon>
        <taxon>Undibacterium</taxon>
    </lineage>
</organism>
<keyword evidence="2" id="KW-0732">Signal</keyword>
<reference evidence="3 4" key="1">
    <citation type="submission" date="2018-05" db="EMBL/GenBank/DDBJ databases">
        <title>Genomic Encyclopedia of Type Strains, Phase IV (KMG-IV): sequencing the most valuable type-strain genomes for metagenomic binning, comparative biology and taxonomic classification.</title>
        <authorList>
            <person name="Goeker M."/>
        </authorList>
    </citation>
    <scope>NUCLEOTIDE SEQUENCE [LARGE SCALE GENOMIC DNA]</scope>
    <source>
        <strain evidence="3 4">DSM 19792</strain>
    </source>
</reference>
<keyword evidence="4" id="KW-1185">Reference proteome</keyword>
<sequence length="132" mass="14281">MKKLFRLFLLCIMFVAIPFQGFAAAAMVNCNTEHHHVLPGEQHDHDHAQVGQHEHQHSSNDKVSNHSVSKASPVTKVMKDKCSACASCCVGAALVTNSAIPLVSTPSSEKISLVFSSHFGHISDGLERPPRA</sequence>
<comment type="caution">
    <text evidence="3">The sequence shown here is derived from an EMBL/GenBank/DDBJ whole genome shotgun (WGS) entry which is preliminary data.</text>
</comment>
<proteinExistence type="predicted"/>
<dbReference type="AlphaFoldDB" id="A0A318JDM0"/>
<feature type="chain" id="PRO_5016271948" evidence="2">
    <location>
        <begin position="24"/>
        <end position="132"/>
    </location>
</feature>
<feature type="region of interest" description="Disordered" evidence="1">
    <location>
        <begin position="45"/>
        <end position="70"/>
    </location>
</feature>
<accession>A0A318JDM0</accession>